<keyword evidence="3" id="KW-1185">Reference proteome</keyword>
<evidence type="ECO:0000313" key="3">
    <source>
        <dbReference type="Proteomes" id="UP000295727"/>
    </source>
</evidence>
<dbReference type="OrthoDB" id="9111807at2"/>
<reference evidence="2 3" key="1">
    <citation type="submission" date="2019-03" db="EMBL/GenBank/DDBJ databases">
        <title>Paraburkholderia sp. 7MH5, isolated from subtropical forest soil.</title>
        <authorList>
            <person name="Gao Z.-H."/>
            <person name="Qiu L.-H."/>
        </authorList>
    </citation>
    <scope>NUCLEOTIDE SEQUENCE [LARGE SCALE GENOMIC DNA]</scope>
    <source>
        <strain evidence="2 3">7MH5</strain>
    </source>
</reference>
<protein>
    <submittedName>
        <fullName evidence="2">Uncharacterized protein</fullName>
    </submittedName>
</protein>
<keyword evidence="1" id="KW-1133">Transmembrane helix</keyword>
<feature type="transmembrane region" description="Helical" evidence="1">
    <location>
        <begin position="6"/>
        <end position="28"/>
    </location>
</feature>
<feature type="transmembrane region" description="Helical" evidence="1">
    <location>
        <begin position="40"/>
        <end position="63"/>
    </location>
</feature>
<sequence length="68" mass="7276">MDTLISAYGFAISLAMLCAAVLLLAPLLEALPRRAAAQRDAYLVAAAMLGSPVLMIGLLYLAVRFFFD</sequence>
<accession>A0A4P7CTE5</accession>
<dbReference type="EMBL" id="CP038148">
    <property type="protein sequence ID" value="QBQ97494.1"/>
    <property type="molecule type" value="Genomic_DNA"/>
</dbReference>
<dbReference type="KEGG" id="ppai:E1956_10105"/>
<evidence type="ECO:0000256" key="1">
    <source>
        <dbReference type="SAM" id="Phobius"/>
    </source>
</evidence>
<gene>
    <name evidence="2" type="ORF">E1956_10105</name>
</gene>
<dbReference type="AlphaFoldDB" id="A0A4P7CTE5"/>
<name>A0A4P7CTE5_9BURK</name>
<proteinExistence type="predicted"/>
<dbReference type="Proteomes" id="UP000295727">
    <property type="component" value="Chromosome 1"/>
</dbReference>
<organism evidence="2 3">
    <name type="scientific">Paraburkholderia pallida</name>
    <dbReference type="NCBI Taxonomy" id="2547399"/>
    <lineage>
        <taxon>Bacteria</taxon>
        <taxon>Pseudomonadati</taxon>
        <taxon>Pseudomonadota</taxon>
        <taxon>Betaproteobacteria</taxon>
        <taxon>Burkholderiales</taxon>
        <taxon>Burkholderiaceae</taxon>
        <taxon>Paraburkholderia</taxon>
    </lineage>
</organism>
<keyword evidence="1" id="KW-0812">Transmembrane</keyword>
<dbReference type="RefSeq" id="WP_134748517.1">
    <property type="nucleotide sequence ID" value="NZ_CP038148.1"/>
</dbReference>
<evidence type="ECO:0000313" key="2">
    <source>
        <dbReference type="EMBL" id="QBQ97494.1"/>
    </source>
</evidence>
<keyword evidence="1" id="KW-0472">Membrane</keyword>